<evidence type="ECO:0000256" key="2">
    <source>
        <dbReference type="ARBA" id="ARBA00005300"/>
    </source>
</evidence>
<dbReference type="Gene3D" id="3.40.970.10">
    <property type="entry name" value="Ribonuclease H1, N-terminal domain"/>
    <property type="match status" value="1"/>
</dbReference>
<comment type="caution">
    <text evidence="9">The sequence shown here is derived from an EMBL/GenBank/DDBJ whole genome shotgun (WGS) entry which is preliminary data.</text>
</comment>
<evidence type="ECO:0000256" key="4">
    <source>
        <dbReference type="ARBA" id="ARBA00022722"/>
    </source>
</evidence>
<evidence type="ECO:0000313" key="9">
    <source>
        <dbReference type="EMBL" id="HJB97430.1"/>
    </source>
</evidence>
<keyword evidence="7" id="KW-0378">Hydrolase</keyword>
<dbReference type="GO" id="GO:0046872">
    <property type="term" value="F:metal ion binding"/>
    <property type="evidence" value="ECO:0007669"/>
    <property type="project" value="UniProtKB-KW"/>
</dbReference>
<sequence length="208" mass="22638">MGKKVYAVQNGRDGDGIYESWGACKAQVHGVKGVVYKGFPTREEAEAFLQAAAGSSQEDASLPPERPDRAVAYVDGSFSQETGEFACGAVLFWQGERLLFSKKYKDPSLAEMRNVAGEILGAVAVIRHCLDHHIPALEIHHDYEGVGKWALGLWKANKPGTQAYAALCKQARESLDLTFVKVKGHSGNPWNDLADQLARKALGKPKQA</sequence>
<comment type="catalytic activity">
    <reaction evidence="1">
        <text>Endonucleolytic cleavage to 5'-phosphomonoester.</text>
        <dbReference type="EC" id="3.1.26.4"/>
    </reaction>
</comment>
<dbReference type="PROSITE" id="PS50879">
    <property type="entry name" value="RNASE_H_1"/>
    <property type="match status" value="1"/>
</dbReference>
<dbReference type="Pfam" id="PF00075">
    <property type="entry name" value="RNase_H"/>
    <property type="match status" value="1"/>
</dbReference>
<dbReference type="GO" id="GO:0043137">
    <property type="term" value="P:DNA replication, removal of RNA primer"/>
    <property type="evidence" value="ECO:0007669"/>
    <property type="project" value="TreeGrafter"/>
</dbReference>
<dbReference type="SUPFAM" id="SSF53098">
    <property type="entry name" value="Ribonuclease H-like"/>
    <property type="match status" value="1"/>
</dbReference>
<dbReference type="SUPFAM" id="SSF55658">
    <property type="entry name" value="L9 N-domain-like"/>
    <property type="match status" value="1"/>
</dbReference>
<evidence type="ECO:0000256" key="3">
    <source>
        <dbReference type="ARBA" id="ARBA00012180"/>
    </source>
</evidence>
<reference evidence="9" key="1">
    <citation type="journal article" date="2021" name="PeerJ">
        <title>Extensive microbial diversity within the chicken gut microbiome revealed by metagenomics and culture.</title>
        <authorList>
            <person name="Gilroy R."/>
            <person name="Ravi A."/>
            <person name="Getino M."/>
            <person name="Pursley I."/>
            <person name="Horton D.L."/>
            <person name="Alikhan N.F."/>
            <person name="Baker D."/>
            <person name="Gharbi K."/>
            <person name="Hall N."/>
            <person name="Watson M."/>
            <person name="Adriaenssens E.M."/>
            <person name="Foster-Nyarko E."/>
            <person name="Jarju S."/>
            <person name="Secka A."/>
            <person name="Antonio M."/>
            <person name="Oren A."/>
            <person name="Chaudhuri R.R."/>
            <person name="La Ragione R."/>
            <person name="Hildebrand F."/>
            <person name="Pallen M.J."/>
        </authorList>
    </citation>
    <scope>NUCLEOTIDE SEQUENCE</scope>
    <source>
        <strain evidence="9">CHK185-1770</strain>
    </source>
</reference>
<dbReference type="InterPro" id="IPR009027">
    <property type="entry name" value="Ribosomal_bL9/RNase_H1_N"/>
</dbReference>
<keyword evidence="4" id="KW-0540">Nuclease</keyword>
<dbReference type="InterPro" id="IPR036397">
    <property type="entry name" value="RNaseH_sf"/>
</dbReference>
<gene>
    <name evidence="9" type="ORF">H9710_02490</name>
</gene>
<dbReference type="PANTHER" id="PTHR10642:SF26">
    <property type="entry name" value="RIBONUCLEASE H1"/>
    <property type="match status" value="1"/>
</dbReference>
<dbReference type="GO" id="GO:0003676">
    <property type="term" value="F:nucleic acid binding"/>
    <property type="evidence" value="ECO:0007669"/>
    <property type="project" value="InterPro"/>
</dbReference>
<dbReference type="InterPro" id="IPR011320">
    <property type="entry name" value="RNase_H1_N"/>
</dbReference>
<keyword evidence="6" id="KW-0255">Endonuclease</keyword>
<dbReference type="InterPro" id="IPR002156">
    <property type="entry name" value="RNaseH_domain"/>
</dbReference>
<feature type="domain" description="RNase H type-1" evidence="8">
    <location>
        <begin position="66"/>
        <end position="203"/>
    </location>
</feature>
<reference evidence="9" key="2">
    <citation type="submission" date="2021-04" db="EMBL/GenBank/DDBJ databases">
        <authorList>
            <person name="Gilroy R."/>
        </authorList>
    </citation>
    <scope>NUCLEOTIDE SEQUENCE</scope>
    <source>
        <strain evidence="9">CHK185-1770</strain>
    </source>
</reference>
<dbReference type="Gene3D" id="3.30.420.10">
    <property type="entry name" value="Ribonuclease H-like superfamily/Ribonuclease H"/>
    <property type="match status" value="1"/>
</dbReference>
<dbReference type="AlphaFoldDB" id="A0A9D2MW81"/>
<evidence type="ECO:0000256" key="5">
    <source>
        <dbReference type="ARBA" id="ARBA00022723"/>
    </source>
</evidence>
<dbReference type="Pfam" id="PF01693">
    <property type="entry name" value="Cauli_VI"/>
    <property type="match status" value="1"/>
</dbReference>
<comment type="similarity">
    <text evidence="2">Belongs to the RNase H family.</text>
</comment>
<accession>A0A9D2MW81</accession>
<evidence type="ECO:0000313" key="10">
    <source>
        <dbReference type="Proteomes" id="UP000826793"/>
    </source>
</evidence>
<organism evidence="9 10">
    <name type="scientific">Candidatus Acutalibacter pullicola</name>
    <dbReference type="NCBI Taxonomy" id="2838417"/>
    <lineage>
        <taxon>Bacteria</taxon>
        <taxon>Bacillati</taxon>
        <taxon>Bacillota</taxon>
        <taxon>Clostridia</taxon>
        <taxon>Eubacteriales</taxon>
        <taxon>Acutalibacteraceae</taxon>
        <taxon>Acutalibacter</taxon>
    </lineage>
</organism>
<dbReference type="PANTHER" id="PTHR10642">
    <property type="entry name" value="RIBONUCLEASE H1"/>
    <property type="match status" value="1"/>
</dbReference>
<protein>
    <recommendedName>
        <fullName evidence="3">ribonuclease H</fullName>
        <ecNumber evidence="3">3.1.26.4</ecNumber>
    </recommendedName>
</protein>
<evidence type="ECO:0000259" key="8">
    <source>
        <dbReference type="PROSITE" id="PS50879"/>
    </source>
</evidence>
<dbReference type="Proteomes" id="UP000826793">
    <property type="component" value="Unassembled WGS sequence"/>
</dbReference>
<evidence type="ECO:0000256" key="1">
    <source>
        <dbReference type="ARBA" id="ARBA00000077"/>
    </source>
</evidence>
<proteinExistence type="inferred from homology"/>
<dbReference type="InterPro" id="IPR037056">
    <property type="entry name" value="RNase_H1_N_sf"/>
</dbReference>
<evidence type="ECO:0000256" key="7">
    <source>
        <dbReference type="ARBA" id="ARBA00022801"/>
    </source>
</evidence>
<dbReference type="EC" id="3.1.26.4" evidence="3"/>
<dbReference type="CDD" id="cd09277">
    <property type="entry name" value="RNase_HI_bacteria_like"/>
    <property type="match status" value="1"/>
</dbReference>
<name>A0A9D2MW81_9FIRM</name>
<evidence type="ECO:0000256" key="6">
    <source>
        <dbReference type="ARBA" id="ARBA00022759"/>
    </source>
</evidence>
<dbReference type="InterPro" id="IPR012337">
    <property type="entry name" value="RNaseH-like_sf"/>
</dbReference>
<dbReference type="InterPro" id="IPR050092">
    <property type="entry name" value="RNase_H"/>
</dbReference>
<dbReference type="GO" id="GO:0004523">
    <property type="term" value="F:RNA-DNA hybrid ribonuclease activity"/>
    <property type="evidence" value="ECO:0007669"/>
    <property type="project" value="UniProtKB-EC"/>
</dbReference>
<dbReference type="EMBL" id="DWXG01000019">
    <property type="protein sequence ID" value="HJB97430.1"/>
    <property type="molecule type" value="Genomic_DNA"/>
</dbReference>
<keyword evidence="5" id="KW-0479">Metal-binding</keyword>